<dbReference type="Gene3D" id="3.30.70.141">
    <property type="entry name" value="Nucleoside diphosphate kinase-like domain"/>
    <property type="match status" value="1"/>
</dbReference>
<evidence type="ECO:0000313" key="4">
    <source>
        <dbReference type="Proteomes" id="UP001190700"/>
    </source>
</evidence>
<reference evidence="3 4" key="1">
    <citation type="journal article" date="2015" name="Genome Biol. Evol.">
        <title>Comparative Genomics of a Bacterivorous Green Alga Reveals Evolutionary Causalities and Consequences of Phago-Mixotrophic Mode of Nutrition.</title>
        <authorList>
            <person name="Burns J.A."/>
            <person name="Paasch A."/>
            <person name="Narechania A."/>
            <person name="Kim E."/>
        </authorList>
    </citation>
    <scope>NUCLEOTIDE SEQUENCE [LARGE SCALE GENOMIC DNA]</scope>
    <source>
        <strain evidence="3 4">PLY_AMNH</strain>
    </source>
</reference>
<name>A0AAE0EV77_9CHLO</name>
<evidence type="ECO:0000313" key="3">
    <source>
        <dbReference type="EMBL" id="KAK3241881.1"/>
    </source>
</evidence>
<keyword evidence="4" id="KW-1185">Reference proteome</keyword>
<comment type="catalytic activity">
    <reaction evidence="1">
        <text>a 2'-deoxyribonucleoside 5'-diphosphate + ATP = a 2'-deoxyribonucleoside 5'-triphosphate + ADP</text>
        <dbReference type="Rhea" id="RHEA:44640"/>
        <dbReference type="ChEBI" id="CHEBI:30616"/>
        <dbReference type="ChEBI" id="CHEBI:61560"/>
        <dbReference type="ChEBI" id="CHEBI:73316"/>
        <dbReference type="ChEBI" id="CHEBI:456216"/>
        <dbReference type="EC" id="2.7.4.6"/>
    </reaction>
</comment>
<evidence type="ECO:0000256" key="2">
    <source>
        <dbReference type="ARBA" id="ARBA00000937"/>
    </source>
</evidence>
<evidence type="ECO:0008006" key="5">
    <source>
        <dbReference type="Google" id="ProtNLM"/>
    </source>
</evidence>
<comment type="catalytic activity">
    <reaction evidence="2">
        <text>a ribonucleoside 5'-diphosphate + ATP = a ribonucleoside 5'-triphosphate + ADP</text>
        <dbReference type="Rhea" id="RHEA:18113"/>
        <dbReference type="ChEBI" id="CHEBI:30616"/>
        <dbReference type="ChEBI" id="CHEBI:57930"/>
        <dbReference type="ChEBI" id="CHEBI:61557"/>
        <dbReference type="ChEBI" id="CHEBI:456216"/>
        <dbReference type="EC" id="2.7.4.6"/>
    </reaction>
</comment>
<evidence type="ECO:0000256" key="1">
    <source>
        <dbReference type="ARBA" id="ARBA00000082"/>
    </source>
</evidence>
<dbReference type="EMBL" id="LGRX02033288">
    <property type="protein sequence ID" value="KAK3241881.1"/>
    <property type="molecule type" value="Genomic_DNA"/>
</dbReference>
<organism evidence="3 4">
    <name type="scientific">Cymbomonas tetramitiformis</name>
    <dbReference type="NCBI Taxonomy" id="36881"/>
    <lineage>
        <taxon>Eukaryota</taxon>
        <taxon>Viridiplantae</taxon>
        <taxon>Chlorophyta</taxon>
        <taxon>Pyramimonadophyceae</taxon>
        <taxon>Pyramimonadales</taxon>
        <taxon>Pyramimonadaceae</taxon>
        <taxon>Cymbomonas</taxon>
    </lineage>
</organism>
<gene>
    <name evidence="3" type="ORF">CYMTET_48387</name>
</gene>
<proteinExistence type="predicted"/>
<accession>A0AAE0EV77</accession>
<protein>
    <recommendedName>
        <fullName evidence="5">Nucleoside-diphosphate kinase</fullName>
    </recommendedName>
</protein>
<dbReference type="InterPro" id="IPR036850">
    <property type="entry name" value="NDK-like_dom_sf"/>
</dbReference>
<dbReference type="AlphaFoldDB" id="A0AAE0EV77"/>
<dbReference type="SUPFAM" id="SSF54919">
    <property type="entry name" value="Nucleoside diphosphate kinase, NDK"/>
    <property type="match status" value="1"/>
</dbReference>
<dbReference type="GO" id="GO:0004550">
    <property type="term" value="F:nucleoside diphosphate kinase activity"/>
    <property type="evidence" value="ECO:0007669"/>
    <property type="project" value="UniProtKB-EC"/>
</dbReference>
<comment type="caution">
    <text evidence="3">The sequence shown here is derived from an EMBL/GenBank/DDBJ whole genome shotgun (WGS) entry which is preliminary data.</text>
</comment>
<sequence>MVKDSAFIFIKPHALSDEVVEYVKKELFARDFKVVQAGSISGELVDKHMMVDQHFYRTANNATVIQPEDLQLPEEVFLSEFGASWKDALAKGLVCNALSACADMKINAYGLHRLWKQAAEDGRVVEFDRGLSIAEIDKRYIVNGHFLVLRESFVQPGVEVKYFVVEWNSSKLPWNKFLQDVIGSPDPLQASPESLRGHIAAAWQDFGLDDMPDAQNNVLHASASAYEAMIEKLNWLDGEVATDPFGKELLRSGVSEQTLRKWSLDPQVSVRSQSHPVRLFEALQGRNTWECLDVLHEVARQTGSTKQDSRASGLVEIVLASLAASTFMLGLQLLYGEDVHILWAWLRVGWVVPLLSVMTRLTQKITL</sequence>
<dbReference type="Proteomes" id="UP001190700">
    <property type="component" value="Unassembled WGS sequence"/>
</dbReference>